<keyword evidence="5 10" id="KW-0762">Sugar transport</keyword>
<dbReference type="PROSITE" id="PS50928">
    <property type="entry name" value="ABC_TM1"/>
    <property type="match status" value="1"/>
</dbReference>
<dbReference type="PANTHER" id="PTHR47314:SF1">
    <property type="entry name" value="MALTOSE_MALTODEXTRIN TRANSPORT SYSTEM PERMEASE PROTEIN MALF"/>
    <property type="match status" value="1"/>
</dbReference>
<comment type="similarity">
    <text evidence="2 10">Belongs to the binding-protein-dependent transport system permease family. MalFG subfamily.</text>
</comment>
<evidence type="ECO:0000256" key="5">
    <source>
        <dbReference type="ARBA" id="ARBA00022597"/>
    </source>
</evidence>
<name>A0A1X0VEI1_LEUPS</name>
<evidence type="ECO:0000256" key="6">
    <source>
        <dbReference type="ARBA" id="ARBA00022692"/>
    </source>
</evidence>
<dbReference type="RefSeq" id="WP_080519221.1">
    <property type="nucleotide sequence ID" value="NZ_MPLS01000008.1"/>
</dbReference>
<organism evidence="12 13">
    <name type="scientific">Leuconostoc pseudomesenteroides</name>
    <dbReference type="NCBI Taxonomy" id="33968"/>
    <lineage>
        <taxon>Bacteria</taxon>
        <taxon>Bacillati</taxon>
        <taxon>Bacillota</taxon>
        <taxon>Bacilli</taxon>
        <taxon>Lactobacillales</taxon>
        <taxon>Lactobacillaceae</taxon>
        <taxon>Leuconostoc</taxon>
    </lineage>
</organism>
<feature type="transmembrane region" description="Helical" evidence="9">
    <location>
        <begin position="159"/>
        <end position="183"/>
    </location>
</feature>
<dbReference type="EMBL" id="MPLS01000008">
    <property type="protein sequence ID" value="ORI98135.1"/>
    <property type="molecule type" value="Genomic_DNA"/>
</dbReference>
<dbReference type="Pfam" id="PF00528">
    <property type="entry name" value="BPD_transp_1"/>
    <property type="match status" value="1"/>
</dbReference>
<feature type="transmembrane region" description="Helical" evidence="9">
    <location>
        <begin position="100"/>
        <end position="120"/>
    </location>
</feature>
<dbReference type="PANTHER" id="PTHR47314">
    <property type="entry name" value="MALTOSE/MALTODEXTRIN TRANSPORT SYSTEM PERMEASE PROTEIN MALF"/>
    <property type="match status" value="1"/>
</dbReference>
<comment type="subcellular location">
    <subcellularLocation>
        <location evidence="1 9">Cell membrane</location>
        <topology evidence="1 9">Multi-pass membrane protein</topology>
    </subcellularLocation>
</comment>
<dbReference type="GO" id="GO:1990060">
    <property type="term" value="C:maltose transport complex"/>
    <property type="evidence" value="ECO:0007669"/>
    <property type="project" value="TreeGrafter"/>
</dbReference>
<dbReference type="InterPro" id="IPR035906">
    <property type="entry name" value="MetI-like_sf"/>
</dbReference>
<dbReference type="GO" id="GO:0042956">
    <property type="term" value="P:maltodextrin transmembrane transport"/>
    <property type="evidence" value="ECO:0007669"/>
    <property type="project" value="TreeGrafter"/>
</dbReference>
<gene>
    <name evidence="12" type="ORF">BMR96_03445</name>
</gene>
<keyword evidence="8 9" id="KW-0472">Membrane</keyword>
<feature type="transmembrane region" description="Helical" evidence="9">
    <location>
        <begin position="307"/>
        <end position="333"/>
    </location>
</feature>
<dbReference type="CDD" id="cd06261">
    <property type="entry name" value="TM_PBP2"/>
    <property type="match status" value="1"/>
</dbReference>
<keyword evidence="7 9" id="KW-1133">Transmembrane helix</keyword>
<dbReference type="GO" id="GO:0015423">
    <property type="term" value="F:ABC-type maltose transporter activity"/>
    <property type="evidence" value="ECO:0007669"/>
    <property type="project" value="TreeGrafter"/>
</dbReference>
<keyword evidence="6 9" id="KW-0812">Transmembrane</keyword>
<proteinExistence type="inferred from homology"/>
<dbReference type="SUPFAM" id="SSF161098">
    <property type="entry name" value="MetI-like"/>
    <property type="match status" value="1"/>
</dbReference>
<evidence type="ECO:0000256" key="2">
    <source>
        <dbReference type="ARBA" id="ARBA00009047"/>
    </source>
</evidence>
<keyword evidence="3 9" id="KW-0813">Transport</keyword>
<dbReference type="Proteomes" id="UP000192288">
    <property type="component" value="Unassembled WGS sequence"/>
</dbReference>
<dbReference type="Gene3D" id="1.10.3720.10">
    <property type="entry name" value="MetI-like"/>
    <property type="match status" value="1"/>
</dbReference>
<comment type="caution">
    <text evidence="12">The sequence shown here is derived from an EMBL/GenBank/DDBJ whole genome shotgun (WGS) entry which is preliminary data.</text>
</comment>
<evidence type="ECO:0000256" key="1">
    <source>
        <dbReference type="ARBA" id="ARBA00004651"/>
    </source>
</evidence>
<feature type="transmembrane region" description="Helical" evidence="9">
    <location>
        <begin position="354"/>
        <end position="376"/>
    </location>
</feature>
<protein>
    <recommendedName>
        <fullName evidence="10">Maltose/maltodextrin transport system permease protein</fullName>
    </recommendedName>
</protein>
<evidence type="ECO:0000256" key="9">
    <source>
        <dbReference type="RuleBase" id="RU363032"/>
    </source>
</evidence>
<accession>A0A1X0VEI1</accession>
<feature type="domain" description="ABC transmembrane type-1" evidence="11">
    <location>
        <begin position="221"/>
        <end position="442"/>
    </location>
</feature>
<keyword evidence="4 10" id="KW-1003">Cell membrane</keyword>
<feature type="transmembrane region" description="Helical" evidence="9">
    <location>
        <begin position="220"/>
        <end position="244"/>
    </location>
</feature>
<evidence type="ECO:0000256" key="10">
    <source>
        <dbReference type="RuleBase" id="RU367050"/>
    </source>
</evidence>
<evidence type="ECO:0000259" key="11">
    <source>
        <dbReference type="PROSITE" id="PS50928"/>
    </source>
</evidence>
<dbReference type="STRING" id="33968.BMS77_05265"/>
<feature type="transmembrane region" description="Helical" evidence="9">
    <location>
        <begin position="44"/>
        <end position="62"/>
    </location>
</feature>
<dbReference type="eggNOG" id="COG1175">
    <property type="taxonomic scope" value="Bacteria"/>
</dbReference>
<sequence length="453" mass="50085">MFKRKKHSTFEEHIPLTKLFKKADGATKASYIIMGAANIANKQYLKGFIFLLLEISWVAWLFTTGLKAYHNMITLGTHAQGLVYDKKLGISVLKAGDNSMLLLLWGMLAVIITVLFILLYRANLGSARKIWELKQAGETLPTLKQDLASLLDEKMHVTLMAIPMTGVLFFTILPLIYMIAIAFTSYDHNHLPPKNLFSWVGFANFGNVISGQMANTFFPVLAWTLIWAVAATVTSFFFGVILAMMINAKGIKGKKVFRTIFILTMAIPAFISLLIMNNMFADGGLVNTLLINSGLIKTSLPFFTNPLFAKFTIIVVNLWIGIPATMLVTTGILQNQSEEQIEAAEIDGANKFQIFKSITFPQIVFVMAPSLIQQFIGNVNNFNVIYLLTGGGPANSNYYGAGSTDLLITWLYNLTLNTADYNLASVIGILIFILSATFSLIAYKKISNSGMEA</sequence>
<evidence type="ECO:0000256" key="3">
    <source>
        <dbReference type="ARBA" id="ARBA00022448"/>
    </source>
</evidence>
<evidence type="ECO:0000256" key="4">
    <source>
        <dbReference type="ARBA" id="ARBA00022475"/>
    </source>
</evidence>
<comment type="function">
    <text evidence="10">Part of the ABC transporter complex MalEFGK involved in maltose/maltodextrin import. Probably responsible for the translocation of the substrate across the membrane.</text>
</comment>
<evidence type="ECO:0000256" key="8">
    <source>
        <dbReference type="ARBA" id="ARBA00023136"/>
    </source>
</evidence>
<evidence type="ECO:0000313" key="12">
    <source>
        <dbReference type="EMBL" id="ORI98135.1"/>
    </source>
</evidence>
<dbReference type="SUPFAM" id="SSF160964">
    <property type="entry name" value="MalF N-terminal region-like"/>
    <property type="match status" value="1"/>
</dbReference>
<evidence type="ECO:0000313" key="13">
    <source>
        <dbReference type="Proteomes" id="UP000192288"/>
    </source>
</evidence>
<dbReference type="AlphaFoldDB" id="A0A1X0VEI1"/>
<evidence type="ECO:0000256" key="7">
    <source>
        <dbReference type="ARBA" id="ARBA00022989"/>
    </source>
</evidence>
<dbReference type="InterPro" id="IPR000515">
    <property type="entry name" value="MetI-like"/>
</dbReference>
<feature type="transmembrane region" description="Helical" evidence="9">
    <location>
        <begin position="421"/>
        <end position="443"/>
    </location>
</feature>
<reference evidence="12 13" key="1">
    <citation type="journal article" date="2017" name="Front. Microbiol.">
        <title>Genomic Characterization of Dairy Associated Leuconostoc Species and Diversity of Leuconostocs in Undefined Mixed Mesophilic Starter Cultures.</title>
        <authorList>
            <person name="Frantzen C.A."/>
            <person name="Kot W."/>
            <person name="Pedersen T.B."/>
            <person name="Ardo Y.M."/>
            <person name="Broadbent J.R."/>
            <person name="Neve H."/>
            <person name="Hansen L.H."/>
            <person name="Dal Bello F."/>
            <person name="Ostlie H.M."/>
            <person name="Kleppen H.P."/>
            <person name="Vogensen F.K."/>
            <person name="Holo H."/>
        </authorList>
    </citation>
    <scope>NUCLEOTIDE SEQUENCE [LARGE SCALE GENOMIC DNA]</scope>
    <source>
        <strain evidence="12 13">LMGCF08</strain>
    </source>
</reference>
<feature type="transmembrane region" description="Helical" evidence="9">
    <location>
        <begin position="256"/>
        <end position="276"/>
    </location>
</feature>